<dbReference type="Pfam" id="PF04607">
    <property type="entry name" value="RelA_SpoT"/>
    <property type="match status" value="1"/>
</dbReference>
<comment type="caution">
    <text evidence="2">The sequence shown here is derived from an EMBL/GenBank/DDBJ whole genome shotgun (WGS) entry which is preliminary data.</text>
</comment>
<dbReference type="Proteomes" id="UP000600774">
    <property type="component" value="Unassembled WGS sequence"/>
</dbReference>
<dbReference type="EMBL" id="DUJU01000187">
    <property type="protein sequence ID" value="HIH95631.1"/>
    <property type="molecule type" value="Genomic_DNA"/>
</dbReference>
<dbReference type="GO" id="GO:0015969">
    <property type="term" value="P:guanosine tetraphosphate metabolic process"/>
    <property type="evidence" value="ECO:0007669"/>
    <property type="project" value="InterPro"/>
</dbReference>
<organism evidence="2 3">
    <name type="scientific">Methanosarcina acetivorans</name>
    <dbReference type="NCBI Taxonomy" id="2214"/>
    <lineage>
        <taxon>Archaea</taxon>
        <taxon>Methanobacteriati</taxon>
        <taxon>Methanobacteriota</taxon>
        <taxon>Stenosarchaea group</taxon>
        <taxon>Methanomicrobia</taxon>
        <taxon>Methanosarcinales</taxon>
        <taxon>Methanosarcinaceae</taxon>
        <taxon>Methanosarcina</taxon>
    </lineage>
</organism>
<dbReference type="AlphaFoldDB" id="A0A832WB92"/>
<dbReference type="SMART" id="SM00954">
    <property type="entry name" value="RelA_SpoT"/>
    <property type="match status" value="1"/>
</dbReference>
<reference evidence="2" key="1">
    <citation type="journal article" date="2020" name="bioRxiv">
        <title>A rank-normalized archaeal taxonomy based on genome phylogeny resolves widespread incomplete and uneven classifications.</title>
        <authorList>
            <person name="Rinke C."/>
            <person name="Chuvochina M."/>
            <person name="Mussig A.J."/>
            <person name="Chaumeil P.-A."/>
            <person name="Waite D.W."/>
            <person name="Whitman W.B."/>
            <person name="Parks D.H."/>
            <person name="Hugenholtz P."/>
        </authorList>
    </citation>
    <scope>NUCLEOTIDE SEQUENCE</scope>
    <source>
        <strain evidence="2">UBA8876</strain>
    </source>
</reference>
<evidence type="ECO:0000313" key="2">
    <source>
        <dbReference type="EMBL" id="HIH95631.1"/>
    </source>
</evidence>
<dbReference type="CDD" id="cd05399">
    <property type="entry name" value="NT_Rel-Spo_like"/>
    <property type="match status" value="1"/>
</dbReference>
<dbReference type="InterPro" id="IPR043519">
    <property type="entry name" value="NT_sf"/>
</dbReference>
<feature type="non-terminal residue" evidence="2">
    <location>
        <position position="171"/>
    </location>
</feature>
<evidence type="ECO:0000313" key="3">
    <source>
        <dbReference type="Proteomes" id="UP000600774"/>
    </source>
</evidence>
<dbReference type="SUPFAM" id="SSF81301">
    <property type="entry name" value="Nucleotidyltransferase"/>
    <property type="match status" value="1"/>
</dbReference>
<name>A0A832WB92_9EURY</name>
<proteinExistence type="predicted"/>
<dbReference type="RefSeq" id="WP_281085520.1">
    <property type="nucleotide sequence ID" value="NZ_DUJU01000187.1"/>
</dbReference>
<accession>A0A832WB92</accession>
<dbReference type="Gene3D" id="3.30.460.10">
    <property type="entry name" value="Beta Polymerase, domain 2"/>
    <property type="match status" value="1"/>
</dbReference>
<evidence type="ECO:0000259" key="1">
    <source>
        <dbReference type="SMART" id="SM00954"/>
    </source>
</evidence>
<gene>
    <name evidence="2" type="ORF">HA338_17030</name>
</gene>
<protein>
    <submittedName>
        <fullName evidence="2">RelA/SpoT domain-containing protein</fullName>
    </submittedName>
</protein>
<dbReference type="PANTHER" id="PTHR41773">
    <property type="entry name" value="GTP PYROPHOSPHATASE-RELATED"/>
    <property type="match status" value="1"/>
</dbReference>
<dbReference type="InterPro" id="IPR007685">
    <property type="entry name" value="RelA_SpoT"/>
</dbReference>
<sequence length="171" mass="20263">MQKQMSNLIEEYKQARPEYEEYTKKIYELICNLIKESSIKTYSVDKRTKGIENLEEKLCRKGNAYNQLSDITDLSGVRVVCYFSSEVEHIAKIIEQNFMIIPELSIDKKKLLDPDRFGYLSLHYVVKLSETRKNLLEYRKCQDLLCEIQIRSILQHSWAEIEHDLVPIRKV</sequence>
<dbReference type="PANTHER" id="PTHR41773:SF1">
    <property type="entry name" value="RELA_SPOT DOMAIN-CONTAINING PROTEIN"/>
    <property type="match status" value="1"/>
</dbReference>
<feature type="domain" description="RelA/SpoT" evidence="1">
    <location>
        <begin position="46"/>
        <end position="168"/>
    </location>
</feature>